<dbReference type="Pfam" id="PF02627">
    <property type="entry name" value="CMD"/>
    <property type="match status" value="1"/>
</dbReference>
<evidence type="ECO:0000259" key="1">
    <source>
        <dbReference type="Pfam" id="PF02627"/>
    </source>
</evidence>
<evidence type="ECO:0000313" key="3">
    <source>
        <dbReference type="Proteomes" id="UP001597361"/>
    </source>
</evidence>
<feature type="domain" description="Carboxymuconolactone decarboxylase-like" evidence="1">
    <location>
        <begin position="19"/>
        <end position="94"/>
    </location>
</feature>
<protein>
    <submittedName>
        <fullName evidence="2">Carboxymuconolactone decarboxylase family protein</fullName>
    </submittedName>
</protein>
<sequence length="155" mass="18031">MMKTRITFQEINPILYESLAKMDQYAKSVLDPRLCELIKFRVSQINSCAYCLDMHHKEAISLGEEELRLHTLPAWRECSHYSNSERAALEFAEAITEPSKYGLSDDTYLELAKYFDKEMIMALTVVVLHINSWNRINHVSRPLPGKYKVGQFNNK</sequence>
<gene>
    <name evidence="2" type="ORF">ACFSKL_16100</name>
</gene>
<accession>A0ABW4VSR0</accession>
<dbReference type="InterPro" id="IPR004675">
    <property type="entry name" value="AhpD_core"/>
</dbReference>
<dbReference type="EMBL" id="JBHUHR010000039">
    <property type="protein sequence ID" value="MFD2036327.1"/>
    <property type="molecule type" value="Genomic_DNA"/>
</dbReference>
<dbReference type="Proteomes" id="UP001597361">
    <property type="component" value="Unassembled WGS sequence"/>
</dbReference>
<proteinExistence type="predicted"/>
<name>A0ABW4VSR0_9BACT</name>
<dbReference type="PANTHER" id="PTHR34846:SF10">
    <property type="entry name" value="CYTOPLASMIC PROTEIN"/>
    <property type="match status" value="1"/>
</dbReference>
<dbReference type="InterPro" id="IPR029032">
    <property type="entry name" value="AhpD-like"/>
</dbReference>
<keyword evidence="3" id="KW-1185">Reference proteome</keyword>
<dbReference type="InterPro" id="IPR003779">
    <property type="entry name" value="CMD-like"/>
</dbReference>
<dbReference type="RefSeq" id="WP_376887354.1">
    <property type="nucleotide sequence ID" value="NZ_JBHUHR010000039.1"/>
</dbReference>
<reference evidence="3" key="1">
    <citation type="journal article" date="2019" name="Int. J. Syst. Evol. Microbiol.">
        <title>The Global Catalogue of Microorganisms (GCM) 10K type strain sequencing project: providing services to taxonomists for standard genome sequencing and annotation.</title>
        <authorList>
            <consortium name="The Broad Institute Genomics Platform"/>
            <consortium name="The Broad Institute Genome Sequencing Center for Infectious Disease"/>
            <person name="Wu L."/>
            <person name="Ma J."/>
        </authorList>
    </citation>
    <scope>NUCLEOTIDE SEQUENCE [LARGE SCALE GENOMIC DNA]</scope>
    <source>
        <strain evidence="3">CGMCC 1.15180</strain>
    </source>
</reference>
<dbReference type="Gene3D" id="1.20.1290.10">
    <property type="entry name" value="AhpD-like"/>
    <property type="match status" value="1"/>
</dbReference>
<comment type="caution">
    <text evidence="2">The sequence shown here is derived from an EMBL/GenBank/DDBJ whole genome shotgun (WGS) entry which is preliminary data.</text>
</comment>
<evidence type="ECO:0000313" key="2">
    <source>
        <dbReference type="EMBL" id="MFD2036327.1"/>
    </source>
</evidence>
<dbReference type="PANTHER" id="PTHR34846">
    <property type="entry name" value="4-CARBOXYMUCONOLACTONE DECARBOXYLASE FAMILY PROTEIN (AFU_ORTHOLOGUE AFUA_6G11590)"/>
    <property type="match status" value="1"/>
</dbReference>
<dbReference type="SUPFAM" id="SSF69118">
    <property type="entry name" value="AhpD-like"/>
    <property type="match status" value="1"/>
</dbReference>
<organism evidence="2 3">
    <name type="scientific">Belliella marina</name>
    <dbReference type="NCBI Taxonomy" id="1644146"/>
    <lineage>
        <taxon>Bacteria</taxon>
        <taxon>Pseudomonadati</taxon>
        <taxon>Bacteroidota</taxon>
        <taxon>Cytophagia</taxon>
        <taxon>Cytophagales</taxon>
        <taxon>Cyclobacteriaceae</taxon>
        <taxon>Belliella</taxon>
    </lineage>
</organism>
<dbReference type="NCBIfam" id="TIGR00778">
    <property type="entry name" value="ahpD_dom"/>
    <property type="match status" value="1"/>
</dbReference>